<evidence type="ECO:0000313" key="6">
    <source>
        <dbReference type="EMBL" id="TMM49317.1"/>
    </source>
</evidence>
<feature type="domain" description="Glycosyltransferase 2-like" evidence="5">
    <location>
        <begin position="10"/>
        <end position="144"/>
    </location>
</feature>
<organism evidence="6 7">
    <name type="scientific">Sulfitobacter sabulilitoris</name>
    <dbReference type="NCBI Taxonomy" id="2562655"/>
    <lineage>
        <taxon>Bacteria</taxon>
        <taxon>Pseudomonadati</taxon>
        <taxon>Pseudomonadota</taxon>
        <taxon>Alphaproteobacteria</taxon>
        <taxon>Rhodobacterales</taxon>
        <taxon>Roseobacteraceae</taxon>
        <taxon>Sulfitobacter</taxon>
    </lineage>
</organism>
<gene>
    <name evidence="6" type="ORF">FDT80_18420</name>
</gene>
<protein>
    <submittedName>
        <fullName evidence="6">Glycosyltransferase family 2 protein</fullName>
    </submittedName>
</protein>
<evidence type="ECO:0000313" key="7">
    <source>
        <dbReference type="Proteomes" id="UP000309550"/>
    </source>
</evidence>
<comment type="similarity">
    <text evidence="1">Belongs to the glycosyltransferase 2 family.</text>
</comment>
<sequence>MATDPSLLCVVLNYKTPQMTLRAAEAALSDMAGLRAEMVIVDNASGDGSADILRDAVVARGWDKTAGVRVIASARNGGFGAGNNIGIRAGLGNGDAPDYVYIVNSDAFADRGCIAALLDHLQSHPEAGFAGSAVRGEDDAPHRTAFRFPSITGEIEAAARTGLLSRLFSRSIVAMPIPKKARRVDWVAGASVMMRGDMLCEIGLFDETFFLYFEETDLCLRGARAGWQTWYVPQSRIVHIGSVSTGMKTWTRMPGYWFGSRWHYFTKNHGRLYAAAATLAHLSGGAVYRLRRLLQGKPQRDPDRFLRDLMRHDIRAMTRRHPCVPPPKPQPEASQP</sequence>
<feature type="region of interest" description="Disordered" evidence="4">
    <location>
        <begin position="317"/>
        <end position="336"/>
    </location>
</feature>
<evidence type="ECO:0000256" key="2">
    <source>
        <dbReference type="ARBA" id="ARBA00022676"/>
    </source>
</evidence>
<dbReference type="InterPro" id="IPR001173">
    <property type="entry name" value="Glyco_trans_2-like"/>
</dbReference>
<evidence type="ECO:0000259" key="5">
    <source>
        <dbReference type="Pfam" id="PF00535"/>
    </source>
</evidence>
<accession>A0A5S3P7Q2</accession>
<dbReference type="EMBL" id="VANS01000010">
    <property type="protein sequence ID" value="TMM49317.1"/>
    <property type="molecule type" value="Genomic_DNA"/>
</dbReference>
<dbReference type="Gene3D" id="3.90.550.10">
    <property type="entry name" value="Spore Coat Polysaccharide Biosynthesis Protein SpsA, Chain A"/>
    <property type="match status" value="1"/>
</dbReference>
<dbReference type="AlphaFoldDB" id="A0A5S3P7Q2"/>
<dbReference type="RefSeq" id="WP_138663802.1">
    <property type="nucleotide sequence ID" value="NZ_VANS01000010.1"/>
</dbReference>
<proteinExistence type="inferred from homology"/>
<evidence type="ECO:0000256" key="1">
    <source>
        <dbReference type="ARBA" id="ARBA00006739"/>
    </source>
</evidence>
<dbReference type="PANTHER" id="PTHR43179">
    <property type="entry name" value="RHAMNOSYLTRANSFERASE WBBL"/>
    <property type="match status" value="1"/>
</dbReference>
<keyword evidence="3 6" id="KW-0808">Transferase</keyword>
<keyword evidence="2" id="KW-0328">Glycosyltransferase</keyword>
<dbReference type="InterPro" id="IPR029044">
    <property type="entry name" value="Nucleotide-diphossugar_trans"/>
</dbReference>
<dbReference type="Pfam" id="PF00535">
    <property type="entry name" value="Glycos_transf_2"/>
    <property type="match status" value="1"/>
</dbReference>
<comment type="caution">
    <text evidence="6">The sequence shown here is derived from an EMBL/GenBank/DDBJ whole genome shotgun (WGS) entry which is preliminary data.</text>
</comment>
<evidence type="ECO:0000256" key="3">
    <source>
        <dbReference type="ARBA" id="ARBA00022679"/>
    </source>
</evidence>
<keyword evidence="7" id="KW-1185">Reference proteome</keyword>
<dbReference type="PANTHER" id="PTHR43179:SF12">
    <property type="entry name" value="GALACTOFURANOSYLTRANSFERASE GLFT2"/>
    <property type="match status" value="1"/>
</dbReference>
<name>A0A5S3P7Q2_9RHOB</name>
<dbReference type="SUPFAM" id="SSF53448">
    <property type="entry name" value="Nucleotide-diphospho-sugar transferases"/>
    <property type="match status" value="1"/>
</dbReference>
<dbReference type="OrthoDB" id="9771846at2"/>
<evidence type="ECO:0000256" key="4">
    <source>
        <dbReference type="SAM" id="MobiDB-lite"/>
    </source>
</evidence>
<reference evidence="6 7" key="1">
    <citation type="submission" date="2019-05" db="EMBL/GenBank/DDBJ databases">
        <title>Sulfitobacter sabulilitoris sp. nov., isolated from a marine sand.</title>
        <authorList>
            <person name="Yoon J.-H."/>
        </authorList>
    </citation>
    <scope>NUCLEOTIDE SEQUENCE [LARGE SCALE GENOMIC DNA]</scope>
    <source>
        <strain evidence="6 7">HSMS-29</strain>
    </source>
</reference>
<dbReference type="GO" id="GO:0016757">
    <property type="term" value="F:glycosyltransferase activity"/>
    <property type="evidence" value="ECO:0007669"/>
    <property type="project" value="UniProtKB-KW"/>
</dbReference>
<dbReference type="CDD" id="cd04186">
    <property type="entry name" value="GT_2_like_c"/>
    <property type="match status" value="1"/>
</dbReference>
<dbReference type="Proteomes" id="UP000309550">
    <property type="component" value="Unassembled WGS sequence"/>
</dbReference>